<sequence length="351" mass="36831">MWQLRPEEIRTLALGASLLGGGGGGSTRAAALLAERALRLTGPLTVLDVGELDADAYAAPLGLVGSVTVFEEKPLAGTEVRRAVAALERYSGVRLRAVLGFEAAGVNALLAVAAAASLELPLVDADGMGRALPQLDQTVFTLNGLAVSPMVAADDKGALAVLDGVDGLLAEQLARSAVVTMGGWAMVIMAPQRGSDITRYAIPRTIHRALSVGRVLSRQDYGAVLADHGGRALFRGRVVDVERGPRGRFGGGSAILQHLDDADRVLRVEFQNENLLVLENGEVRACVPDIICLLEADRCVPVTSEDVRYGLEVDVLVLPCAAAWRTPAGLGLVGPRAFGYDVPYSIPRGES</sequence>
<dbReference type="SUPFAM" id="SSF160991">
    <property type="entry name" value="CV3147-like"/>
    <property type="match status" value="1"/>
</dbReference>
<dbReference type="Pfam" id="PF20906">
    <property type="entry name" value="S-Me-THD_C"/>
    <property type="match status" value="1"/>
</dbReference>
<dbReference type="Pfam" id="PF06032">
    <property type="entry name" value="S-Me-THD_N"/>
    <property type="match status" value="1"/>
</dbReference>
<dbReference type="Gene3D" id="3.40.1610.10">
    <property type="entry name" value="CV3147-like domain"/>
    <property type="match status" value="1"/>
</dbReference>
<proteinExistence type="predicted"/>
<dbReference type="RefSeq" id="WP_345405973.1">
    <property type="nucleotide sequence ID" value="NZ_BAABLA010000121.1"/>
</dbReference>
<comment type="caution">
    <text evidence="3">The sequence shown here is derived from an EMBL/GenBank/DDBJ whole genome shotgun (WGS) entry which is preliminary data.</text>
</comment>
<dbReference type="Gene3D" id="2.40.390.10">
    <property type="entry name" value="CV3147-like"/>
    <property type="match status" value="1"/>
</dbReference>
<evidence type="ECO:0000259" key="1">
    <source>
        <dbReference type="Pfam" id="PF06032"/>
    </source>
</evidence>
<dbReference type="InterPro" id="IPR024071">
    <property type="entry name" value="S-Me-THD_C_sf"/>
</dbReference>
<dbReference type="EMBL" id="JBHSXX010000001">
    <property type="protein sequence ID" value="MFC6866854.1"/>
    <property type="molecule type" value="Genomic_DNA"/>
</dbReference>
<name>A0ABW2BWG3_9PSEU</name>
<accession>A0ABW2BWG3</accession>
<evidence type="ECO:0000259" key="2">
    <source>
        <dbReference type="Pfam" id="PF20906"/>
    </source>
</evidence>
<gene>
    <name evidence="3" type="ORF">ACFQGD_06810</name>
</gene>
<evidence type="ECO:0000313" key="4">
    <source>
        <dbReference type="Proteomes" id="UP001596337"/>
    </source>
</evidence>
<evidence type="ECO:0000313" key="3">
    <source>
        <dbReference type="EMBL" id="MFC6866854.1"/>
    </source>
</evidence>
<keyword evidence="4" id="KW-1185">Reference proteome</keyword>
<dbReference type="Proteomes" id="UP001596337">
    <property type="component" value="Unassembled WGS sequence"/>
</dbReference>
<feature type="domain" description="S-Me-THD-like C-terminal" evidence="2">
    <location>
        <begin position="170"/>
        <end position="344"/>
    </location>
</feature>
<dbReference type="InterPro" id="IPR010318">
    <property type="entry name" value="S-Me-THD_N"/>
</dbReference>
<feature type="domain" description="S-Me-THD N-terminal" evidence="1">
    <location>
        <begin position="8"/>
        <end position="163"/>
    </location>
</feature>
<dbReference type="InterPro" id="IPR027479">
    <property type="entry name" value="S-Me-THD_N_sf"/>
</dbReference>
<protein>
    <submittedName>
        <fullName evidence="3">DUF917 domain-containing protein</fullName>
    </submittedName>
</protein>
<reference evidence="4" key="1">
    <citation type="journal article" date="2019" name="Int. J. Syst. Evol. Microbiol.">
        <title>The Global Catalogue of Microorganisms (GCM) 10K type strain sequencing project: providing services to taxonomists for standard genome sequencing and annotation.</title>
        <authorList>
            <consortium name="The Broad Institute Genomics Platform"/>
            <consortium name="The Broad Institute Genome Sequencing Center for Infectious Disease"/>
            <person name="Wu L."/>
            <person name="Ma J."/>
        </authorList>
    </citation>
    <scope>NUCLEOTIDE SEQUENCE [LARGE SCALE GENOMIC DNA]</scope>
    <source>
        <strain evidence="4">KCTC 32255</strain>
    </source>
</reference>
<organism evidence="3 4">
    <name type="scientific">Haloechinothrix salitolerans</name>
    <dbReference type="NCBI Taxonomy" id="926830"/>
    <lineage>
        <taxon>Bacteria</taxon>
        <taxon>Bacillati</taxon>
        <taxon>Actinomycetota</taxon>
        <taxon>Actinomycetes</taxon>
        <taxon>Pseudonocardiales</taxon>
        <taxon>Pseudonocardiaceae</taxon>
        <taxon>Haloechinothrix</taxon>
    </lineage>
</organism>
<dbReference type="InterPro" id="IPR048350">
    <property type="entry name" value="S-Me-THD-like_C"/>
</dbReference>